<evidence type="ECO:0000256" key="1">
    <source>
        <dbReference type="ARBA" id="ARBA00007749"/>
    </source>
</evidence>
<reference evidence="7" key="1">
    <citation type="journal article" date="2019" name="Int. J. Syst. Evol. Microbiol.">
        <title>The Global Catalogue of Microorganisms (GCM) 10K type strain sequencing project: providing services to taxonomists for standard genome sequencing and annotation.</title>
        <authorList>
            <consortium name="The Broad Institute Genomics Platform"/>
            <consortium name="The Broad Institute Genome Sequencing Center for Infectious Disease"/>
            <person name="Wu L."/>
            <person name="Ma J."/>
        </authorList>
    </citation>
    <scope>NUCLEOTIDE SEQUENCE [LARGE SCALE GENOMIC DNA]</scope>
    <source>
        <strain evidence="7">KCTC 52640</strain>
    </source>
</reference>
<evidence type="ECO:0000259" key="5">
    <source>
        <dbReference type="SMART" id="SM00849"/>
    </source>
</evidence>
<evidence type="ECO:0000256" key="4">
    <source>
        <dbReference type="ARBA" id="ARBA00022833"/>
    </source>
</evidence>
<evidence type="ECO:0000256" key="3">
    <source>
        <dbReference type="ARBA" id="ARBA00022801"/>
    </source>
</evidence>
<comment type="caution">
    <text evidence="6">The sequence shown here is derived from an EMBL/GenBank/DDBJ whole genome shotgun (WGS) entry which is preliminary data.</text>
</comment>
<keyword evidence="4" id="KW-0862">Zinc</keyword>
<proteinExistence type="inferred from homology"/>
<gene>
    <name evidence="6" type="ORF">ACFOSU_07390</name>
</gene>
<sequence>MAAARIHHLNCASMHPQAGFTLEHPSRSSSYRGLVCHCLLIETEGGLVLVDTGLGLADVSGGPARLGRMFWHVVRPALAEHETARRQIEHLGFDADDVRHIVLTHLDVDHAGGLGDFPRARVHVLAAEHEAAQTRRHFKERDRYRPAQWAHAPDWALYAPEGERWQGFESVRALVDLPPEILLIPLAGHTRGHAAIAVAQGDGWLLHAGDAYFHRDQMSTRPCCPVGLRLFQAAMALDNSQRRANVVRLQELALGDNGVQVFCSHDAVELARAQAQQ</sequence>
<keyword evidence="2" id="KW-0479">Metal-binding</keyword>
<comment type="similarity">
    <text evidence="1">Belongs to the metallo-beta-lactamase superfamily.</text>
</comment>
<dbReference type="InterPro" id="IPR001279">
    <property type="entry name" value="Metallo-B-lactamas"/>
</dbReference>
<evidence type="ECO:0000313" key="6">
    <source>
        <dbReference type="EMBL" id="MFC3103712.1"/>
    </source>
</evidence>
<keyword evidence="7" id="KW-1185">Reference proteome</keyword>
<name>A0ABV7EPU7_9GAMM</name>
<evidence type="ECO:0000313" key="7">
    <source>
        <dbReference type="Proteomes" id="UP001595462"/>
    </source>
</evidence>
<dbReference type="PANTHER" id="PTHR42978">
    <property type="entry name" value="QUORUM-QUENCHING LACTONASE YTNP-RELATED-RELATED"/>
    <property type="match status" value="1"/>
</dbReference>
<dbReference type="Pfam" id="PF00753">
    <property type="entry name" value="Lactamase_B"/>
    <property type="match status" value="1"/>
</dbReference>
<dbReference type="RefSeq" id="WP_380688001.1">
    <property type="nucleotide sequence ID" value="NZ_JBHRSS010000003.1"/>
</dbReference>
<dbReference type="SUPFAM" id="SSF56281">
    <property type="entry name" value="Metallo-hydrolase/oxidoreductase"/>
    <property type="match status" value="1"/>
</dbReference>
<dbReference type="CDD" id="cd07742">
    <property type="entry name" value="metallo-hydrolase-like_MBL-fold"/>
    <property type="match status" value="1"/>
</dbReference>
<keyword evidence="3" id="KW-0378">Hydrolase</keyword>
<feature type="domain" description="Metallo-beta-lactamase" evidence="5">
    <location>
        <begin position="35"/>
        <end position="265"/>
    </location>
</feature>
<protein>
    <submittedName>
        <fullName evidence="6">MBL fold metallo-hydrolase</fullName>
    </submittedName>
</protein>
<evidence type="ECO:0000256" key="2">
    <source>
        <dbReference type="ARBA" id="ARBA00022723"/>
    </source>
</evidence>
<dbReference type="PANTHER" id="PTHR42978:SF3">
    <property type="entry name" value="BLR3078 PROTEIN"/>
    <property type="match status" value="1"/>
</dbReference>
<dbReference type="SMART" id="SM00849">
    <property type="entry name" value="Lactamase_B"/>
    <property type="match status" value="1"/>
</dbReference>
<dbReference type="Gene3D" id="3.60.15.10">
    <property type="entry name" value="Ribonuclease Z/Hydroxyacylglutathione hydrolase-like"/>
    <property type="match status" value="1"/>
</dbReference>
<dbReference type="EMBL" id="JBHRSS010000003">
    <property type="protein sequence ID" value="MFC3103712.1"/>
    <property type="molecule type" value="Genomic_DNA"/>
</dbReference>
<organism evidence="6 7">
    <name type="scientific">Salinisphaera aquimarina</name>
    <dbReference type="NCBI Taxonomy" id="2094031"/>
    <lineage>
        <taxon>Bacteria</taxon>
        <taxon>Pseudomonadati</taxon>
        <taxon>Pseudomonadota</taxon>
        <taxon>Gammaproteobacteria</taxon>
        <taxon>Salinisphaerales</taxon>
        <taxon>Salinisphaeraceae</taxon>
        <taxon>Salinisphaera</taxon>
    </lineage>
</organism>
<dbReference type="InterPro" id="IPR036866">
    <property type="entry name" value="RibonucZ/Hydroxyglut_hydro"/>
</dbReference>
<dbReference type="InterPro" id="IPR051013">
    <property type="entry name" value="MBL_superfamily_lactonases"/>
</dbReference>
<dbReference type="Proteomes" id="UP001595462">
    <property type="component" value="Unassembled WGS sequence"/>
</dbReference>
<accession>A0ABV7EPU7</accession>